<dbReference type="AlphaFoldDB" id="A0A8H7UTB0"/>
<keyword evidence="3" id="KW-1185">Reference proteome</keyword>
<feature type="compositionally biased region" description="Pro residues" evidence="1">
    <location>
        <begin position="276"/>
        <end position="285"/>
    </location>
</feature>
<evidence type="ECO:0000313" key="3">
    <source>
        <dbReference type="Proteomes" id="UP000603453"/>
    </source>
</evidence>
<proteinExistence type="predicted"/>
<dbReference type="GO" id="GO:0005886">
    <property type="term" value="C:plasma membrane"/>
    <property type="evidence" value="ECO:0007669"/>
    <property type="project" value="TreeGrafter"/>
</dbReference>
<sequence length="299" mass="33522">MNKLKSTFSLRHKDNERRSQVFMKRLSTQRDHLETPQVSLQDLSNIEHDTYLGWWRDLDPFGIGKADNKAIFNFVSGSSLPDHILEGILALFQNEKDGLNRQQFFAMLRLVAHAQLGRKVTKENVFLAAPLPRFQNQAIDALINSTSQTADMPSWMISLPNKRVAQPAQVTQSTQLPPTKAIYPGHSRSKSVPSANMLGPPADSSCTRHSGRASLNQDSLEKIMSTGNSLLLTKEFKPKFLDEENKNPFESTDSLVSTPRQHHTTLPNTSPNTDHIPPPPVPPQSTKPAFPKYARRIVI</sequence>
<dbReference type="OrthoDB" id="2553626at2759"/>
<evidence type="ECO:0000256" key="1">
    <source>
        <dbReference type="SAM" id="MobiDB-lite"/>
    </source>
</evidence>
<dbReference type="GO" id="GO:0005737">
    <property type="term" value="C:cytoplasm"/>
    <property type="evidence" value="ECO:0007669"/>
    <property type="project" value="TreeGrafter"/>
</dbReference>
<dbReference type="InterPro" id="IPR011992">
    <property type="entry name" value="EF-hand-dom_pair"/>
</dbReference>
<feature type="compositionally biased region" description="Polar residues" evidence="1">
    <location>
        <begin position="248"/>
        <end position="273"/>
    </location>
</feature>
<reference evidence="2" key="1">
    <citation type="submission" date="2020-12" db="EMBL/GenBank/DDBJ databases">
        <title>Metabolic potential, ecology and presence of endohyphal bacteria is reflected in genomic diversity of Mucoromycotina.</title>
        <authorList>
            <person name="Muszewska A."/>
            <person name="Okrasinska A."/>
            <person name="Steczkiewicz K."/>
            <person name="Drgas O."/>
            <person name="Orlowska M."/>
            <person name="Perlinska-Lenart U."/>
            <person name="Aleksandrzak-Piekarczyk T."/>
            <person name="Szatraj K."/>
            <person name="Zielenkiewicz U."/>
            <person name="Pilsyk S."/>
            <person name="Malc E."/>
            <person name="Mieczkowski P."/>
            <person name="Kruszewska J.S."/>
            <person name="Biernat P."/>
            <person name="Pawlowska J."/>
        </authorList>
    </citation>
    <scope>NUCLEOTIDE SEQUENCE</scope>
    <source>
        <strain evidence="2">WA0000017839</strain>
    </source>
</reference>
<evidence type="ECO:0000313" key="2">
    <source>
        <dbReference type="EMBL" id="KAG2197826.1"/>
    </source>
</evidence>
<dbReference type="Gene3D" id="1.10.238.10">
    <property type="entry name" value="EF-hand"/>
    <property type="match status" value="1"/>
</dbReference>
<name>A0A8H7UTB0_9FUNG</name>
<feature type="region of interest" description="Disordered" evidence="1">
    <location>
        <begin position="243"/>
        <end position="290"/>
    </location>
</feature>
<comment type="caution">
    <text evidence="2">The sequence shown here is derived from an EMBL/GenBank/DDBJ whole genome shotgun (WGS) entry which is preliminary data.</text>
</comment>
<organism evidence="2 3">
    <name type="scientific">Mucor saturninus</name>
    <dbReference type="NCBI Taxonomy" id="64648"/>
    <lineage>
        <taxon>Eukaryota</taxon>
        <taxon>Fungi</taxon>
        <taxon>Fungi incertae sedis</taxon>
        <taxon>Mucoromycota</taxon>
        <taxon>Mucoromycotina</taxon>
        <taxon>Mucoromycetes</taxon>
        <taxon>Mucorales</taxon>
        <taxon>Mucorineae</taxon>
        <taxon>Mucoraceae</taxon>
        <taxon>Mucor</taxon>
    </lineage>
</organism>
<accession>A0A8H7UTB0</accession>
<dbReference type="EMBL" id="JAEPRD010000121">
    <property type="protein sequence ID" value="KAG2197826.1"/>
    <property type="molecule type" value="Genomic_DNA"/>
</dbReference>
<dbReference type="PANTHER" id="PTHR11216">
    <property type="entry name" value="EH DOMAIN"/>
    <property type="match status" value="1"/>
</dbReference>
<dbReference type="SUPFAM" id="SSF47473">
    <property type="entry name" value="EF-hand"/>
    <property type="match status" value="1"/>
</dbReference>
<dbReference type="PANTHER" id="PTHR11216:SF174">
    <property type="entry name" value="GH06923P"/>
    <property type="match status" value="1"/>
</dbReference>
<feature type="region of interest" description="Disordered" evidence="1">
    <location>
        <begin position="170"/>
        <end position="193"/>
    </location>
</feature>
<protein>
    <submittedName>
        <fullName evidence="2">Uncharacterized protein</fullName>
    </submittedName>
</protein>
<dbReference type="Proteomes" id="UP000603453">
    <property type="component" value="Unassembled WGS sequence"/>
</dbReference>
<gene>
    <name evidence="2" type="ORF">INT47_009707</name>
</gene>